<feature type="compositionally biased region" description="Polar residues" evidence="2">
    <location>
        <begin position="90"/>
        <end position="104"/>
    </location>
</feature>
<feature type="compositionally biased region" description="Low complexity" evidence="2">
    <location>
        <begin position="136"/>
        <end position="148"/>
    </location>
</feature>
<dbReference type="EMBL" id="JARIHO010000047">
    <property type="protein sequence ID" value="KAJ7323363.1"/>
    <property type="molecule type" value="Genomic_DNA"/>
</dbReference>
<name>A0AAD6ZHN9_9AGAR</name>
<feature type="region of interest" description="Disordered" evidence="2">
    <location>
        <begin position="175"/>
        <end position="200"/>
    </location>
</feature>
<evidence type="ECO:0000313" key="5">
    <source>
        <dbReference type="Proteomes" id="UP001218218"/>
    </source>
</evidence>
<dbReference type="PANTHER" id="PTHR10039">
    <property type="entry name" value="AMELOGENIN"/>
    <property type="match status" value="1"/>
</dbReference>
<feature type="domain" description="Nephrocystin 3-like N-terminal" evidence="3">
    <location>
        <begin position="307"/>
        <end position="456"/>
    </location>
</feature>
<proteinExistence type="predicted"/>
<feature type="compositionally biased region" description="Basic and acidic residues" evidence="2">
    <location>
        <begin position="107"/>
        <end position="118"/>
    </location>
</feature>
<dbReference type="Gene3D" id="3.40.50.300">
    <property type="entry name" value="P-loop containing nucleotide triphosphate hydrolases"/>
    <property type="match status" value="1"/>
</dbReference>
<comment type="caution">
    <text evidence="4">The sequence shown here is derived from an EMBL/GenBank/DDBJ whole genome shotgun (WGS) entry which is preliminary data.</text>
</comment>
<dbReference type="PANTHER" id="PTHR10039:SF14">
    <property type="entry name" value="NACHT DOMAIN-CONTAINING PROTEIN"/>
    <property type="match status" value="1"/>
</dbReference>
<dbReference type="Pfam" id="PF24883">
    <property type="entry name" value="NPHP3_N"/>
    <property type="match status" value="1"/>
</dbReference>
<gene>
    <name evidence="4" type="ORF">DFH08DRAFT_1085514</name>
</gene>
<dbReference type="AlphaFoldDB" id="A0AAD6ZHN9"/>
<keyword evidence="1" id="KW-0677">Repeat</keyword>
<sequence length="685" mass="76781">MFTNSSHLDITGGNFVNIGRDFNFEAGQAAENLSDVLKGLDFGLGRASGRPLVGAERNERRGGARMLPYDISQRRHIMTLPSNFVERHSSAGTTQFRSSSSNLSMGDEPRSESRDAARHGQPAIDWRPDFGGTSSGQGFSEPSSSLSPARTTRYLDDSSLPPNLPFFLLDHAPNSRPLTEHSGNQYRSPEVELGPDEPTSQSYSAIINNFDFPWNRRPHAAGTSIHGGTFIGGNVNNIQIYGEAGLHILHRAVAGDAFHDSAERYPQPRCHPDTRTKLLDVLWKWACGIEPPRNWTSDDCPPHVENNQLSSHILWLHGPAGSGKSAVAQSFCQKLQEEGRLGGSFFFKRSHPSRGYAKRLFPTIAYQLALLLPELKQHISRTVEIDPAIVDRSLSTQLQQLILDPCRKTCVSRPVSIVIDALDECDGEDVQQAVLRAIGSAVHQEAFPILFLIASRPEAHIREAFAEPCLARLHGPLNIEQSFNDVRKYLLDEFVRIYQDHRATMSTVSSPWPSSEIIEGLVRNSSGYFIYASTVVKFIDDKRFQPRDRLNIILGIKHSISVSPFNPLDQLYLQILSGVPEEFHSQLLQILMLVKERLSLRQIGQVLELQTGELRLILRGLHSVIDVPEEDWERISAHHASFLDFLNDPLRSGPFYIGSPQFRTDLAFQLLKILSRHWSYLTPLW</sequence>
<feature type="region of interest" description="Disordered" evidence="2">
    <location>
        <begin position="86"/>
        <end position="155"/>
    </location>
</feature>
<accession>A0AAD6ZHN9</accession>
<dbReference type="InterPro" id="IPR056884">
    <property type="entry name" value="NPHP3-like_N"/>
</dbReference>
<protein>
    <recommendedName>
        <fullName evidence="3">Nephrocystin 3-like N-terminal domain-containing protein</fullName>
    </recommendedName>
</protein>
<organism evidence="4 5">
    <name type="scientific">Mycena albidolilacea</name>
    <dbReference type="NCBI Taxonomy" id="1033008"/>
    <lineage>
        <taxon>Eukaryota</taxon>
        <taxon>Fungi</taxon>
        <taxon>Dikarya</taxon>
        <taxon>Basidiomycota</taxon>
        <taxon>Agaricomycotina</taxon>
        <taxon>Agaricomycetes</taxon>
        <taxon>Agaricomycetidae</taxon>
        <taxon>Agaricales</taxon>
        <taxon>Marasmiineae</taxon>
        <taxon>Mycenaceae</taxon>
        <taxon>Mycena</taxon>
    </lineage>
</organism>
<evidence type="ECO:0000313" key="4">
    <source>
        <dbReference type="EMBL" id="KAJ7323363.1"/>
    </source>
</evidence>
<dbReference type="Proteomes" id="UP001218218">
    <property type="component" value="Unassembled WGS sequence"/>
</dbReference>
<evidence type="ECO:0000256" key="2">
    <source>
        <dbReference type="SAM" id="MobiDB-lite"/>
    </source>
</evidence>
<evidence type="ECO:0000256" key="1">
    <source>
        <dbReference type="ARBA" id="ARBA00022737"/>
    </source>
</evidence>
<evidence type="ECO:0000259" key="3">
    <source>
        <dbReference type="Pfam" id="PF24883"/>
    </source>
</evidence>
<dbReference type="SUPFAM" id="SSF52540">
    <property type="entry name" value="P-loop containing nucleoside triphosphate hydrolases"/>
    <property type="match status" value="1"/>
</dbReference>
<keyword evidence="5" id="KW-1185">Reference proteome</keyword>
<dbReference type="InterPro" id="IPR027417">
    <property type="entry name" value="P-loop_NTPase"/>
</dbReference>
<reference evidence="4" key="1">
    <citation type="submission" date="2023-03" db="EMBL/GenBank/DDBJ databases">
        <title>Massive genome expansion in bonnet fungi (Mycena s.s.) driven by repeated elements and novel gene families across ecological guilds.</title>
        <authorList>
            <consortium name="Lawrence Berkeley National Laboratory"/>
            <person name="Harder C.B."/>
            <person name="Miyauchi S."/>
            <person name="Viragh M."/>
            <person name="Kuo A."/>
            <person name="Thoen E."/>
            <person name="Andreopoulos B."/>
            <person name="Lu D."/>
            <person name="Skrede I."/>
            <person name="Drula E."/>
            <person name="Henrissat B."/>
            <person name="Morin E."/>
            <person name="Kohler A."/>
            <person name="Barry K."/>
            <person name="LaButti K."/>
            <person name="Morin E."/>
            <person name="Salamov A."/>
            <person name="Lipzen A."/>
            <person name="Mereny Z."/>
            <person name="Hegedus B."/>
            <person name="Baldrian P."/>
            <person name="Stursova M."/>
            <person name="Weitz H."/>
            <person name="Taylor A."/>
            <person name="Grigoriev I.V."/>
            <person name="Nagy L.G."/>
            <person name="Martin F."/>
            <person name="Kauserud H."/>
        </authorList>
    </citation>
    <scope>NUCLEOTIDE SEQUENCE</scope>
    <source>
        <strain evidence="4">CBHHK002</strain>
    </source>
</reference>